<evidence type="ECO:0000256" key="3">
    <source>
        <dbReference type="ARBA" id="ARBA00022840"/>
    </source>
</evidence>
<dbReference type="SUPFAM" id="SSF50891">
    <property type="entry name" value="Cyclophilin-like"/>
    <property type="match status" value="1"/>
</dbReference>
<dbReference type="AlphaFoldDB" id="A0A4Q9VKC8"/>
<dbReference type="Proteomes" id="UP000292781">
    <property type="component" value="Unassembled WGS sequence"/>
</dbReference>
<organism evidence="5 6">
    <name type="scientific">Siculibacillus lacustris</name>
    <dbReference type="NCBI Taxonomy" id="1549641"/>
    <lineage>
        <taxon>Bacteria</taxon>
        <taxon>Pseudomonadati</taxon>
        <taxon>Pseudomonadota</taxon>
        <taxon>Alphaproteobacteria</taxon>
        <taxon>Hyphomicrobiales</taxon>
        <taxon>Ancalomicrobiaceae</taxon>
        <taxon>Siculibacillus</taxon>
    </lineage>
</organism>
<keyword evidence="3" id="KW-0067">ATP-binding</keyword>
<dbReference type="InterPro" id="IPR052708">
    <property type="entry name" value="PxpC"/>
</dbReference>
<dbReference type="NCBIfam" id="TIGR00724">
    <property type="entry name" value="urea_amlyse_rel"/>
    <property type="match status" value="1"/>
</dbReference>
<accession>A0A4Q9VKC8</accession>
<sequence length="347" mass="35808">MTLHLVIDRGGLSSTLQDVGRFGCQRFGISGSGAMDAVAMRIANALVGNSPDTAVIEMSMTGLAATVVGGACRVAVAGAAMPMSVAGRRVDGWRSFDLAEGERLDFGAISDGMYAYLAVAGGFAIEPTLGSLSTHSRSGIGGFHGRALAAGDRLPLLGAPRGPDLCLPEADRPRSDGPVRVVLGPQDDHFTAAGVATFLSAGFRVTSRTDRMGAQLDGPAIEHADGHDIVSDGIVNGSIQVPGNGRPIVLLADRQTTGGYPKIATVIGPDLPKIAQRRPGETIRFVAIGAAEAATAVRDHHRLATGRLTRLRRVARTAEDLDSAFLLGLDLIGGVCSALDGQPVEST</sequence>
<dbReference type="GO" id="GO:0005524">
    <property type="term" value="F:ATP binding"/>
    <property type="evidence" value="ECO:0007669"/>
    <property type="project" value="UniProtKB-KW"/>
</dbReference>
<dbReference type="SMART" id="SM00797">
    <property type="entry name" value="AHS2"/>
    <property type="match status" value="1"/>
</dbReference>
<keyword evidence="1" id="KW-0547">Nucleotide-binding</keyword>
<keyword evidence="6" id="KW-1185">Reference proteome</keyword>
<evidence type="ECO:0000259" key="4">
    <source>
        <dbReference type="SMART" id="SM00797"/>
    </source>
</evidence>
<reference evidence="5 6" key="1">
    <citation type="submission" date="2019-02" db="EMBL/GenBank/DDBJ databases">
        <title>Siculibacillus lacustris gen. nov., sp. nov., a new rosette-forming bacterium isolated from a freshwater crater lake (Lake St. Ana, Romania).</title>
        <authorList>
            <person name="Felfoldi T."/>
            <person name="Marton Z."/>
            <person name="Szabo A."/>
            <person name="Mentes A."/>
            <person name="Boka K."/>
            <person name="Marialigeti K."/>
            <person name="Mathe I."/>
            <person name="Koncz M."/>
            <person name="Schumann P."/>
            <person name="Toth E."/>
        </authorList>
    </citation>
    <scope>NUCLEOTIDE SEQUENCE [LARGE SCALE GENOMIC DNA]</scope>
    <source>
        <strain evidence="5 6">SA-279</strain>
    </source>
</reference>
<evidence type="ECO:0000256" key="2">
    <source>
        <dbReference type="ARBA" id="ARBA00022801"/>
    </source>
</evidence>
<evidence type="ECO:0000256" key="1">
    <source>
        <dbReference type="ARBA" id="ARBA00022741"/>
    </source>
</evidence>
<keyword evidence="2" id="KW-0378">Hydrolase</keyword>
<dbReference type="Gene3D" id="2.40.100.10">
    <property type="entry name" value="Cyclophilin-like"/>
    <property type="match status" value="1"/>
</dbReference>
<dbReference type="RefSeq" id="WP_131310666.1">
    <property type="nucleotide sequence ID" value="NZ_SJFN01000026.1"/>
</dbReference>
<name>A0A4Q9VKC8_9HYPH</name>
<protein>
    <submittedName>
        <fullName evidence="5">Biotin-dependent carboxyltransferase</fullName>
    </submittedName>
</protein>
<dbReference type="GO" id="GO:0016740">
    <property type="term" value="F:transferase activity"/>
    <property type="evidence" value="ECO:0007669"/>
    <property type="project" value="UniProtKB-KW"/>
</dbReference>
<dbReference type="PANTHER" id="PTHR43309">
    <property type="entry name" value="5-OXOPROLINASE SUBUNIT C"/>
    <property type="match status" value="1"/>
</dbReference>
<dbReference type="InterPro" id="IPR003778">
    <property type="entry name" value="CT_A_B"/>
</dbReference>
<dbReference type="Pfam" id="PF02626">
    <property type="entry name" value="CT_A_B"/>
    <property type="match status" value="1"/>
</dbReference>
<proteinExistence type="predicted"/>
<keyword evidence="5" id="KW-0808">Transferase</keyword>
<gene>
    <name evidence="5" type="ORF">EYW49_16175</name>
</gene>
<dbReference type="GO" id="GO:0016787">
    <property type="term" value="F:hydrolase activity"/>
    <property type="evidence" value="ECO:0007669"/>
    <property type="project" value="UniProtKB-KW"/>
</dbReference>
<evidence type="ECO:0000313" key="5">
    <source>
        <dbReference type="EMBL" id="TBW35355.1"/>
    </source>
</evidence>
<dbReference type="InterPro" id="IPR029000">
    <property type="entry name" value="Cyclophilin-like_dom_sf"/>
</dbReference>
<evidence type="ECO:0000313" key="6">
    <source>
        <dbReference type="Proteomes" id="UP000292781"/>
    </source>
</evidence>
<dbReference type="EMBL" id="SJFN01000026">
    <property type="protein sequence ID" value="TBW35355.1"/>
    <property type="molecule type" value="Genomic_DNA"/>
</dbReference>
<comment type="caution">
    <text evidence="5">The sequence shown here is derived from an EMBL/GenBank/DDBJ whole genome shotgun (WGS) entry which is preliminary data.</text>
</comment>
<feature type="domain" description="Carboxyltransferase" evidence="4">
    <location>
        <begin position="26"/>
        <end position="303"/>
    </location>
</feature>
<dbReference type="OrthoDB" id="9768696at2"/>
<dbReference type="PANTHER" id="PTHR43309:SF5">
    <property type="entry name" value="5-OXOPROLINASE SUBUNIT C"/>
    <property type="match status" value="1"/>
</dbReference>